<evidence type="ECO:0000259" key="11">
    <source>
        <dbReference type="Pfam" id="PF02866"/>
    </source>
</evidence>
<accession>A0A1X6NJ64</accession>
<organism evidence="12 13">
    <name type="scientific">Porphyra umbilicalis</name>
    <name type="common">Purple laver</name>
    <name type="synonym">Red alga</name>
    <dbReference type="NCBI Taxonomy" id="2786"/>
    <lineage>
        <taxon>Eukaryota</taxon>
        <taxon>Rhodophyta</taxon>
        <taxon>Bangiophyceae</taxon>
        <taxon>Bangiales</taxon>
        <taxon>Bangiaceae</taxon>
        <taxon>Porphyra</taxon>
    </lineage>
</organism>
<dbReference type="InterPro" id="IPR001236">
    <property type="entry name" value="Lactate/malate_DH_N"/>
</dbReference>
<feature type="domain" description="Lactate/malate dehydrogenase C-terminal" evidence="11">
    <location>
        <begin position="161"/>
        <end position="328"/>
    </location>
</feature>
<dbReference type="FunFam" id="3.90.110.10:FF:000002">
    <property type="entry name" value="Malate dehydrogenase"/>
    <property type="match status" value="1"/>
</dbReference>
<feature type="binding site" evidence="7">
    <location>
        <begin position="134"/>
        <end position="136"/>
    </location>
    <ligand>
        <name>NAD(+)</name>
        <dbReference type="ChEBI" id="CHEBI:57540"/>
    </ligand>
</feature>
<feature type="binding site" evidence="7">
    <location>
        <position position="110"/>
    </location>
    <ligand>
        <name>NAD(+)</name>
        <dbReference type="ChEBI" id="CHEBI:57540"/>
    </ligand>
</feature>
<dbReference type="InterPro" id="IPR001557">
    <property type="entry name" value="L-lactate/malate_DH"/>
</dbReference>
<evidence type="ECO:0000256" key="5">
    <source>
        <dbReference type="PIRSR" id="PIRSR000102-1"/>
    </source>
</evidence>
<comment type="similarity">
    <text evidence="1">Belongs to the LDH/MDH superfamily. MDH type 2 family.</text>
</comment>
<sequence length="341" mass="34433">MASNGGDPPMVVTVTGAAGQIAYSLLPAICAGRMFGPTTRVALRLLEIPPAMTSLGGVVMELTDCAWPLLASVTATSDAAEAFAGANAAVLVGAFPRGPGMERAELLAKNAGIFKAQGAALDAGAAPGCKVVVVGNPANTNAMILSHFAPSIPKKNISALTRLDHNRAVAAVAAAVGAPLGDVGGVCIWGNHSSTQYPDVTRATVAGKPDVNVVEVMGGQQALSETFIPTIQKRGAAIIAARKMSSAMSAAKAICDHMASWVGGSDGATVSMGVAGAGEYGIEAGTFFSYPVTCTGGEWSIVEGLTVDEASRKYIDATSQELQAERSDALSVLSAAAESKL</sequence>
<evidence type="ECO:0000256" key="9">
    <source>
        <dbReference type="RuleBase" id="RU003405"/>
    </source>
</evidence>
<evidence type="ECO:0000256" key="8">
    <source>
        <dbReference type="RuleBase" id="RU003369"/>
    </source>
</evidence>
<reference evidence="12 13" key="1">
    <citation type="submission" date="2017-03" db="EMBL/GenBank/DDBJ databases">
        <title>WGS assembly of Porphyra umbilicalis.</title>
        <authorList>
            <person name="Brawley S.H."/>
            <person name="Blouin N.A."/>
            <person name="Ficko-Blean E."/>
            <person name="Wheeler G.L."/>
            <person name="Lohr M."/>
            <person name="Goodson H.V."/>
            <person name="Jenkins J.W."/>
            <person name="Blaby-Haas C.E."/>
            <person name="Helliwell K.E."/>
            <person name="Chan C."/>
            <person name="Marriage T."/>
            <person name="Bhattacharya D."/>
            <person name="Klein A.S."/>
            <person name="Badis Y."/>
            <person name="Brodie J."/>
            <person name="Cao Y."/>
            <person name="Collen J."/>
            <person name="Dittami S.M."/>
            <person name="Gachon C.M."/>
            <person name="Green B.R."/>
            <person name="Karpowicz S."/>
            <person name="Kim J.W."/>
            <person name="Kudahl U."/>
            <person name="Lin S."/>
            <person name="Michel G."/>
            <person name="Mittag M."/>
            <person name="Olson B.J."/>
            <person name="Pangilinan J."/>
            <person name="Peng Y."/>
            <person name="Qiu H."/>
            <person name="Shu S."/>
            <person name="Singer J.T."/>
            <person name="Smith A.G."/>
            <person name="Sprecher B.N."/>
            <person name="Wagner V."/>
            <person name="Wang W."/>
            <person name="Wang Z.-Y."/>
            <person name="Yan J."/>
            <person name="Yarish C."/>
            <person name="Zoeuner-Riek S."/>
            <person name="Zhuang Y."/>
            <person name="Zou Y."/>
            <person name="Lindquist E.A."/>
            <person name="Grimwood J."/>
            <person name="Barry K."/>
            <person name="Rokhsar D.S."/>
            <person name="Schmutz J."/>
            <person name="Stiller J.W."/>
            <person name="Grossman A.R."/>
            <person name="Prochnik S.E."/>
        </authorList>
    </citation>
    <scope>NUCLEOTIDE SEQUENCE [LARGE SCALE GENOMIC DNA]</scope>
    <source>
        <strain evidence="12">4086291</strain>
    </source>
</reference>
<evidence type="ECO:0000313" key="13">
    <source>
        <dbReference type="Proteomes" id="UP000218209"/>
    </source>
</evidence>
<evidence type="ECO:0000256" key="1">
    <source>
        <dbReference type="ARBA" id="ARBA00009613"/>
    </source>
</evidence>
<feature type="binding site" evidence="6">
    <location>
        <position position="167"/>
    </location>
    <ligand>
        <name>substrate</name>
    </ligand>
</feature>
<dbReference type="PIRSF" id="PIRSF000102">
    <property type="entry name" value="Lac_mal_DH"/>
    <property type="match status" value="1"/>
</dbReference>
<dbReference type="InterPro" id="IPR010945">
    <property type="entry name" value="Malate_DH_type2"/>
</dbReference>
<evidence type="ECO:0000256" key="7">
    <source>
        <dbReference type="PIRSR" id="PIRSR000102-3"/>
    </source>
</evidence>
<feature type="domain" description="Lactate/malate dehydrogenase N-terminal" evidence="10">
    <location>
        <begin position="12"/>
        <end position="157"/>
    </location>
</feature>
<dbReference type="PANTHER" id="PTHR23382">
    <property type="entry name" value="MALATE DEHYDROGENASE"/>
    <property type="match status" value="1"/>
</dbReference>
<feature type="binding site" evidence="6">
    <location>
        <position position="136"/>
    </location>
    <ligand>
        <name>substrate</name>
    </ligand>
</feature>
<dbReference type="AlphaFoldDB" id="A0A1X6NJ64"/>
<name>A0A1X6NJ64_PORUM</name>
<protein>
    <recommendedName>
        <fullName evidence="2 9">Malate dehydrogenase</fullName>
        <ecNumber evidence="2 9">1.1.1.37</ecNumber>
    </recommendedName>
</protein>
<dbReference type="InterPro" id="IPR022383">
    <property type="entry name" value="Lactate/malate_DH_C"/>
</dbReference>
<feature type="binding site" evidence="6">
    <location>
        <position position="97"/>
    </location>
    <ligand>
        <name>substrate</name>
    </ligand>
</feature>
<feature type="active site" description="Proton acceptor" evidence="5">
    <location>
        <position position="192"/>
    </location>
</feature>
<gene>
    <name evidence="12" type="ORF">BU14_2527s0001</name>
</gene>
<keyword evidence="9" id="KW-0816">Tricarboxylic acid cycle</keyword>
<dbReference type="Gene3D" id="3.40.50.720">
    <property type="entry name" value="NAD(P)-binding Rossmann-like Domain"/>
    <property type="match status" value="1"/>
</dbReference>
<dbReference type="EC" id="1.1.1.37" evidence="2 9"/>
<evidence type="ECO:0000313" key="12">
    <source>
        <dbReference type="EMBL" id="OSX68592.1"/>
    </source>
</evidence>
<proteinExistence type="inferred from homology"/>
<dbReference type="Proteomes" id="UP000218209">
    <property type="component" value="Unassembled WGS sequence"/>
</dbReference>
<dbReference type="GO" id="GO:0030060">
    <property type="term" value="F:L-malate dehydrogenase (NAD+) activity"/>
    <property type="evidence" value="ECO:0007669"/>
    <property type="project" value="UniProtKB-EC"/>
</dbReference>
<comment type="catalytic activity">
    <reaction evidence="9">
        <text>(S)-malate + NAD(+) = oxaloacetate + NADH + H(+)</text>
        <dbReference type="Rhea" id="RHEA:21432"/>
        <dbReference type="ChEBI" id="CHEBI:15378"/>
        <dbReference type="ChEBI" id="CHEBI:15589"/>
        <dbReference type="ChEBI" id="CHEBI:16452"/>
        <dbReference type="ChEBI" id="CHEBI:57540"/>
        <dbReference type="ChEBI" id="CHEBI:57945"/>
        <dbReference type="EC" id="1.1.1.37"/>
    </reaction>
</comment>
<evidence type="ECO:0000256" key="4">
    <source>
        <dbReference type="ARBA" id="ARBA00023027"/>
    </source>
</evidence>
<dbReference type="NCBIfam" id="NF003916">
    <property type="entry name" value="PRK05442.1"/>
    <property type="match status" value="1"/>
</dbReference>
<dbReference type="SUPFAM" id="SSF56327">
    <property type="entry name" value="LDH C-terminal domain-like"/>
    <property type="match status" value="1"/>
</dbReference>
<evidence type="ECO:0000256" key="3">
    <source>
        <dbReference type="ARBA" id="ARBA00023002"/>
    </source>
</evidence>
<dbReference type="Pfam" id="PF02866">
    <property type="entry name" value="Ldh_1_C"/>
    <property type="match status" value="1"/>
</dbReference>
<feature type="binding site" evidence="6">
    <location>
        <position position="103"/>
    </location>
    <ligand>
        <name>substrate</name>
    </ligand>
</feature>
<evidence type="ECO:0000259" key="10">
    <source>
        <dbReference type="Pfam" id="PF00056"/>
    </source>
</evidence>
<dbReference type="InterPro" id="IPR001252">
    <property type="entry name" value="Malate_DH_AS"/>
</dbReference>
<dbReference type="GO" id="GO:0006108">
    <property type="term" value="P:malate metabolic process"/>
    <property type="evidence" value="ECO:0007669"/>
    <property type="project" value="InterPro"/>
</dbReference>
<dbReference type="FunFam" id="3.40.50.720:FF:000010">
    <property type="entry name" value="Malate dehydrogenase"/>
    <property type="match status" value="1"/>
</dbReference>
<dbReference type="Pfam" id="PF00056">
    <property type="entry name" value="Ldh_1_N"/>
    <property type="match status" value="1"/>
</dbReference>
<dbReference type="Gene3D" id="3.90.110.10">
    <property type="entry name" value="Lactate dehydrogenase/glycoside hydrolase, family 4, C-terminal"/>
    <property type="match status" value="1"/>
</dbReference>
<evidence type="ECO:0000256" key="2">
    <source>
        <dbReference type="ARBA" id="ARBA00012995"/>
    </source>
</evidence>
<dbReference type="EMBL" id="KV920317">
    <property type="protein sequence ID" value="OSX68592.1"/>
    <property type="molecule type" value="Genomic_DNA"/>
</dbReference>
<dbReference type="InterPro" id="IPR036291">
    <property type="entry name" value="NAD(P)-bd_dom_sf"/>
</dbReference>
<dbReference type="SUPFAM" id="SSF51735">
    <property type="entry name" value="NAD(P)-binding Rossmann-fold domains"/>
    <property type="match status" value="1"/>
</dbReference>
<dbReference type="OrthoDB" id="4069699at2759"/>
<dbReference type="GO" id="GO:0006099">
    <property type="term" value="P:tricarboxylic acid cycle"/>
    <property type="evidence" value="ECO:0007669"/>
    <property type="project" value="UniProtKB-KW"/>
</dbReference>
<dbReference type="NCBIfam" id="TIGR01759">
    <property type="entry name" value="MalateDH-SF1"/>
    <property type="match status" value="1"/>
</dbReference>
<dbReference type="PROSITE" id="PS00068">
    <property type="entry name" value="MDH"/>
    <property type="match status" value="1"/>
</dbReference>
<dbReference type="InterPro" id="IPR015955">
    <property type="entry name" value="Lactate_DH/Glyco_Ohase_4_C"/>
</dbReference>
<keyword evidence="4 7" id="KW-0520">NAD</keyword>
<keyword evidence="3 8" id="KW-0560">Oxidoreductase</keyword>
<evidence type="ECO:0000256" key="6">
    <source>
        <dbReference type="PIRSR" id="PIRSR000102-2"/>
    </source>
</evidence>
<keyword evidence="13" id="KW-1185">Reference proteome</keyword>